<dbReference type="EMBL" id="AWVJ01000211">
    <property type="protein sequence ID" value="ERK40852.1"/>
    <property type="molecule type" value="Genomic_DNA"/>
</dbReference>
<dbReference type="AlphaFoldDB" id="U2QQ08"/>
<dbReference type="HOGENOM" id="CLU_3270260_0_0_9"/>
<evidence type="ECO:0000313" key="2">
    <source>
        <dbReference type="Proteomes" id="UP000016608"/>
    </source>
</evidence>
<protein>
    <submittedName>
        <fullName evidence="1">Uncharacterized protein</fullName>
    </submittedName>
</protein>
<proteinExistence type="predicted"/>
<keyword evidence="2" id="KW-1185">Reference proteome</keyword>
<organism evidence="1 2">
    <name type="scientific">Eubacterium ramulus ATCC 29099</name>
    <dbReference type="NCBI Taxonomy" id="1256908"/>
    <lineage>
        <taxon>Bacteria</taxon>
        <taxon>Bacillati</taxon>
        <taxon>Bacillota</taxon>
        <taxon>Clostridia</taxon>
        <taxon>Eubacteriales</taxon>
        <taxon>Eubacteriaceae</taxon>
        <taxon>Eubacterium</taxon>
    </lineage>
</organism>
<sequence length="41" mass="4913">MYPLPSCPSMPFVAWCFSCNQKIQTSTQWYLFTLCYSVRRQ</sequence>
<comment type="caution">
    <text evidence="1">The sequence shown here is derived from an EMBL/GenBank/DDBJ whole genome shotgun (WGS) entry which is preliminary data.</text>
</comment>
<dbReference type="Proteomes" id="UP000016608">
    <property type="component" value="Unassembled WGS sequence"/>
</dbReference>
<name>U2QQ08_EUBRA</name>
<reference evidence="1 2" key="1">
    <citation type="submission" date="2013-06" db="EMBL/GenBank/DDBJ databases">
        <authorList>
            <person name="Weinstock G."/>
            <person name="Sodergren E."/>
            <person name="Lobos E.A."/>
            <person name="Fulton L."/>
            <person name="Fulton R."/>
            <person name="Courtney L."/>
            <person name="Fronick C."/>
            <person name="O'Laughlin M."/>
            <person name="Godfrey J."/>
            <person name="Wilson R.M."/>
            <person name="Miner T."/>
            <person name="Farmer C."/>
            <person name="Delehaunty K."/>
            <person name="Cordes M."/>
            <person name="Minx P."/>
            <person name="Tomlinson C."/>
            <person name="Chen J."/>
            <person name="Wollam A."/>
            <person name="Pepin K.H."/>
            <person name="Bhonagiri V."/>
            <person name="Zhang X."/>
            <person name="Warren W."/>
            <person name="Mitreva M."/>
            <person name="Mardis E.R."/>
            <person name="Wilson R.K."/>
        </authorList>
    </citation>
    <scope>NUCLEOTIDE SEQUENCE [LARGE SCALE GENOMIC DNA]</scope>
    <source>
        <strain evidence="1 2">ATCC 29099</strain>
    </source>
</reference>
<accession>U2QQ08</accession>
<evidence type="ECO:0000313" key="1">
    <source>
        <dbReference type="EMBL" id="ERK40852.1"/>
    </source>
</evidence>
<gene>
    <name evidence="1" type="ORF">HMPREF0373_03380</name>
</gene>